<name>A0A9P2G5K2_CLOBO</name>
<protein>
    <submittedName>
        <fullName evidence="1">Uncharacterized protein</fullName>
    </submittedName>
</protein>
<reference evidence="1 2" key="1">
    <citation type="submission" date="2009-10" db="EMBL/GenBank/DDBJ databases">
        <authorList>
            <person name="Shrivastava S."/>
            <person name="Brinkac L.B."/>
            <person name="Brown J.L."/>
            <person name="Bruce D.B."/>
            <person name="Detter C."/>
            <person name="Green L.D."/>
            <person name="Munk C.A."/>
            <person name="Rogers Y.C."/>
            <person name="Tapia R."/>
            <person name="Saunders E.S."/>
            <person name="Sims D.R."/>
            <person name="Smith L.A."/>
            <person name="Smith T.J."/>
            <person name="Sutton G."/>
            <person name="Brettin T."/>
        </authorList>
    </citation>
    <scope>NUCLEOTIDE SEQUENCE [LARGE SCALE GENOMIC DNA]</scope>
    <source>
        <strain evidence="2">D str. 1873</strain>
    </source>
</reference>
<dbReference type="Proteomes" id="UP000006160">
    <property type="component" value="Unassembled WGS sequence"/>
</dbReference>
<proteinExistence type="predicted"/>
<comment type="caution">
    <text evidence="1">The sequence shown here is derived from an EMBL/GenBank/DDBJ whole genome shotgun (WGS) entry which is preliminary data.</text>
</comment>
<gene>
    <name evidence="1" type="ORF">CLG_B2201</name>
</gene>
<sequence length="68" mass="8026">MPSLHGIKYEENEVVYLLISNNDLSKRVILDSVYNSRNLEEKIKKDIMKEVEKMIDEKLNTVNEKKDT</sequence>
<accession>A0A9P2G5K2</accession>
<dbReference type="AlphaFoldDB" id="A0A9P2G5K2"/>
<evidence type="ECO:0000313" key="1">
    <source>
        <dbReference type="EMBL" id="EES90403.1"/>
    </source>
</evidence>
<evidence type="ECO:0000313" key="2">
    <source>
        <dbReference type="Proteomes" id="UP000006160"/>
    </source>
</evidence>
<organism evidence="1 2">
    <name type="scientific">Clostridium botulinum D str. 1873</name>
    <dbReference type="NCBI Taxonomy" id="592027"/>
    <lineage>
        <taxon>Bacteria</taxon>
        <taxon>Bacillati</taxon>
        <taxon>Bacillota</taxon>
        <taxon>Clostridia</taxon>
        <taxon>Eubacteriales</taxon>
        <taxon>Clostridiaceae</taxon>
        <taxon>Clostridium</taxon>
    </lineage>
</organism>
<dbReference type="EMBL" id="ACSJ01000012">
    <property type="protein sequence ID" value="EES90403.1"/>
    <property type="molecule type" value="Genomic_DNA"/>
</dbReference>